<dbReference type="Gene3D" id="3.50.50.60">
    <property type="entry name" value="FAD/NAD(P)-binding domain"/>
    <property type="match status" value="1"/>
</dbReference>
<dbReference type="PANTHER" id="PTHR43004">
    <property type="entry name" value="TRK SYSTEM POTASSIUM UPTAKE PROTEIN"/>
    <property type="match status" value="1"/>
</dbReference>
<dbReference type="KEGG" id="tpsc:RBB77_15590"/>
<dbReference type="EMBL" id="CP132942">
    <property type="protein sequence ID" value="XCB31863.1"/>
    <property type="molecule type" value="Genomic_DNA"/>
</dbReference>
<dbReference type="Gene3D" id="3.30.70.2450">
    <property type="match status" value="1"/>
</dbReference>
<reference evidence="5" key="2">
    <citation type="journal article" date="2024" name="Environ. Microbiol.">
        <title>Genome analysis and description of Tunturibacter gen. nov. expands the diversity of Terriglobia in tundra soils.</title>
        <authorList>
            <person name="Messyasz A."/>
            <person name="Mannisto M.K."/>
            <person name="Kerkhof L.J."/>
            <person name="Haggblom M.M."/>
        </authorList>
    </citation>
    <scope>NUCLEOTIDE SEQUENCE</scope>
    <source>
        <strain evidence="5">X5P6</strain>
    </source>
</reference>
<dbReference type="Pfam" id="PF21274">
    <property type="entry name" value="Rng_hyd_C"/>
    <property type="match status" value="1"/>
</dbReference>
<proteinExistence type="predicted"/>
<dbReference type="SUPFAM" id="SSF51905">
    <property type="entry name" value="FAD/NAD(P)-binding domain"/>
    <property type="match status" value="1"/>
</dbReference>
<keyword evidence="5" id="KW-0560">Oxidoreductase</keyword>
<dbReference type="GO" id="GO:0071949">
    <property type="term" value="F:FAD binding"/>
    <property type="evidence" value="ECO:0007669"/>
    <property type="project" value="InterPro"/>
</dbReference>
<dbReference type="Pfam" id="PF01494">
    <property type="entry name" value="FAD_binding_3"/>
    <property type="match status" value="1"/>
</dbReference>
<keyword evidence="3" id="KW-0274">FAD</keyword>
<accession>A0AAU7ZLP9</accession>
<feature type="domain" description="FAD-binding" evidence="4">
    <location>
        <begin position="15"/>
        <end position="374"/>
    </location>
</feature>
<organism evidence="5">
    <name type="scientific">Tunturiibacter psychrotolerans</name>
    <dbReference type="NCBI Taxonomy" id="3069686"/>
    <lineage>
        <taxon>Bacteria</taxon>
        <taxon>Pseudomonadati</taxon>
        <taxon>Acidobacteriota</taxon>
        <taxon>Terriglobia</taxon>
        <taxon>Terriglobales</taxon>
        <taxon>Acidobacteriaceae</taxon>
        <taxon>Tunturiibacter</taxon>
    </lineage>
</organism>
<gene>
    <name evidence="5" type="ORF">RBB77_15590</name>
</gene>
<keyword evidence="5" id="KW-0503">Monooxygenase</keyword>
<dbReference type="PANTHER" id="PTHR43004:SF19">
    <property type="entry name" value="BINDING MONOOXYGENASE, PUTATIVE (JCVI)-RELATED"/>
    <property type="match status" value="1"/>
</dbReference>
<dbReference type="InterPro" id="IPR002938">
    <property type="entry name" value="FAD-bd"/>
</dbReference>
<reference evidence="5" key="1">
    <citation type="submission" date="2023-08" db="EMBL/GenBank/DDBJ databases">
        <authorList>
            <person name="Messyasz A."/>
            <person name="Mannisto M.K."/>
            <person name="Kerkhof L.J."/>
            <person name="Haggblom M."/>
        </authorList>
    </citation>
    <scope>NUCLEOTIDE SEQUENCE</scope>
    <source>
        <strain evidence="5">X5P6</strain>
    </source>
</reference>
<dbReference type="RefSeq" id="WP_353062707.1">
    <property type="nucleotide sequence ID" value="NZ_CP132942.1"/>
</dbReference>
<dbReference type="InterPro" id="IPR050641">
    <property type="entry name" value="RIFMO-like"/>
</dbReference>
<protein>
    <submittedName>
        <fullName evidence="5">FAD-dependent monooxygenase</fullName>
    </submittedName>
</protein>
<evidence type="ECO:0000256" key="1">
    <source>
        <dbReference type="ARBA" id="ARBA00001974"/>
    </source>
</evidence>
<sequence>MTEEILYTEKYQLAYDVVIAGAGPVGLFLAFELGLAGTSVLVLERMEDPHSPLKEGWMGMRGLNFPSVDAFYRRGMLKDVRESSLAWMDPTRLGFALNAQANTSAPAQRFAGHFAGIMLDAKKIDLSSQPYLVQGPSAAGGLASLEGLEEVLAEHALKLGVEVKRGMPVTDFTESEDGVTVHAGNESFQCKWLVGCDGGRSTIRKVAGFEFAGTDPEFTGYSAWAELADPEKLQLGFNLTPHGMYVNGPGPGRIGLVDFDNAAFDREQEITLESLQAILRRVSNTDVTIKTLHVATSYTDRARQATTYRKGRVLLAGDAAHIHSPLGGQGLNTGLGDAMNLGWKLAATIKGWAPEDLLDTYTAERHPVGAWALNWTRAQVAIMRPDPHAQAITSVIRDLINTKDGTTYFAEKISGILLRYDLPGDHPLIGRSAPDLEFEDGSRLGPILRDGSGLLLDLSAKEELSTLGRRWNGRLKYVRAQAKDNKGLAALLLRPDGFVAWAADADPNLTALEETIHRWFGDPA</sequence>
<dbReference type="PRINTS" id="PR00420">
    <property type="entry name" value="RNGMNOXGNASE"/>
</dbReference>
<name>A0AAU7ZLP9_9BACT</name>
<dbReference type="AlphaFoldDB" id="A0AAU7ZLP9"/>
<keyword evidence="2" id="KW-0285">Flavoprotein</keyword>
<dbReference type="GO" id="GO:0016709">
    <property type="term" value="F:oxidoreductase activity, acting on paired donors, with incorporation or reduction of molecular oxygen, NAD(P)H as one donor, and incorporation of one atom of oxygen"/>
    <property type="evidence" value="ECO:0007669"/>
    <property type="project" value="UniProtKB-ARBA"/>
</dbReference>
<evidence type="ECO:0000256" key="3">
    <source>
        <dbReference type="ARBA" id="ARBA00022827"/>
    </source>
</evidence>
<evidence type="ECO:0000256" key="2">
    <source>
        <dbReference type="ARBA" id="ARBA00022630"/>
    </source>
</evidence>
<dbReference type="InterPro" id="IPR036188">
    <property type="entry name" value="FAD/NAD-bd_sf"/>
</dbReference>
<comment type="cofactor">
    <cofactor evidence="1">
        <name>FAD</name>
        <dbReference type="ChEBI" id="CHEBI:57692"/>
    </cofactor>
</comment>
<evidence type="ECO:0000259" key="4">
    <source>
        <dbReference type="Pfam" id="PF01494"/>
    </source>
</evidence>
<dbReference type="Gene3D" id="3.40.30.120">
    <property type="match status" value="1"/>
</dbReference>
<evidence type="ECO:0000313" key="5">
    <source>
        <dbReference type="EMBL" id="XCB31863.1"/>
    </source>
</evidence>